<organism evidence="14 15">
    <name type="scientific">Morganella psychrotolerans</name>
    <dbReference type="NCBI Taxonomy" id="368603"/>
    <lineage>
        <taxon>Bacteria</taxon>
        <taxon>Pseudomonadati</taxon>
        <taxon>Pseudomonadota</taxon>
        <taxon>Gammaproteobacteria</taxon>
        <taxon>Enterobacterales</taxon>
        <taxon>Morganellaceae</taxon>
        <taxon>Morganella</taxon>
    </lineage>
</organism>
<sequence length="1186" mass="132177">MLVSGNRHKIYMSVISVLLLPVCTAYADDYFEADFVTDPYGKKLAVDLSSFEKSAYLPGNYRTDIFINDNYVDTADIQFDIAENQTELVPCLSAAQLLQYGIKADNYGTAADTGQCYDLRVIPDAKTQFIPSENRLVLRVPQIALDSQRLDKHLEQRWDDGIPALFADYSFSGRNLENTENHNKDNSYYLNLRSGLNIGAWRYRNYGTWNRDQDGSSHWETQLNYLERPVRAIKSRLLFGDNFSDSRVFDNVAFRGVKLWSDNQMYPDYASVYAPAITGVAASDSTIEVFQNGHVIYRTNVPAGPYELNDVVPLNNGDNLEVVQTGPDGGVQRFIVPFSTLDFLQRKGHIEYSVTGGQYRPSSSDNQQGNNKYKFLQSDAFYGLTDNITVFGGIQASSRYQAYDAGIGLNIPDMGALTADVMLTRAAPEFTDTLTGQAFRLRYSKGLNQFGTNITFVGYRYMRGDYLTMQDMFDYYQGNPDESAYSRRKNQFDITLTQQLPSDMGQVTATSSYQTYNNFGNNSERKVESYNVGYSNSFNYFSMNLNYAYYKNSLDNRNERNDTGWGYRNGQEKNNDHVLSLTLSIPLSGSFKDNWINYGFSSNKDGDIDNYVGVGGLALEERNLSWNAQQGYGNRSRGNYGSLYGRYKNSHGDLNAGYSYQKHNRQVSYGAGGSLMVTQYGVTVSRPMGETNALVRTPGAGGIKIENDPGAKTNMFGLAVVPELIPYRSNILRLAPDTLPADAEVATPLNEVFPTRGAIVLADYSTRIGKKMLVTLRDRFGETLPFGASITVPGNEERFYVSNYGRVYLSGVQEADELTVTRGDKNQYQCSFSYDLSEMSPVNGLYILTVHVSEMRVIAAPCTVIKDDNEVSMISMMNCRWLLPLLGLYAMPLSAACDITTSGDITRDNHLQKRIEGTVTAGMALATQTYTGGQIPVCDEQVSETIKLNAHQPFSEAPSRHYKDINGVPAYYLNEDYAYSIRSENARNFTAQGEALTVTGRQGSVMLPGATVTLYAAVDNPRPLHLTSAQIGSVKNDRNETLLKLNLSANIETVDSCEILNNKTEFNFGTLERSQLAGNPGRTAVSKQNTLSIICSDSRANKTVRMKLNSNSKYADDGQSVIASDNPGLGFVLYYNDRQITKHEEIEIGSMTGQMNPHLTAYLYKLNQNITPGAYKGTVEYTLTFN</sequence>
<dbReference type="InterPro" id="IPR018030">
    <property type="entry name" value="Fimbrial_membr_usher_CS"/>
</dbReference>
<keyword evidence="7 11" id="KW-0732">Signal</keyword>
<evidence type="ECO:0000256" key="11">
    <source>
        <dbReference type="SAM" id="SignalP"/>
    </source>
</evidence>
<feature type="chain" id="PRO_5008609592" description="Fimbrial biogenesis outer membrane usher protein" evidence="11">
    <location>
        <begin position="28"/>
        <end position="1186"/>
    </location>
</feature>
<dbReference type="Gene3D" id="2.60.40.1090">
    <property type="entry name" value="Fimbrial-type adhesion domain"/>
    <property type="match status" value="1"/>
</dbReference>
<keyword evidence="3 10" id="KW-0813">Transport</keyword>
<dbReference type="Pfam" id="PF13954">
    <property type="entry name" value="PapC_N"/>
    <property type="match status" value="1"/>
</dbReference>
<dbReference type="Pfam" id="PF00577">
    <property type="entry name" value="Usher"/>
    <property type="match status" value="1"/>
</dbReference>
<reference evidence="15" key="1">
    <citation type="submission" date="2016-06" db="EMBL/GenBank/DDBJ databases">
        <authorList>
            <person name="Butler K."/>
        </authorList>
    </citation>
    <scope>NUCLEOTIDE SEQUENCE [LARGE SCALE GENOMIC DNA]</scope>
    <source>
        <strain evidence="15">GCSL-Mp20</strain>
    </source>
</reference>
<dbReference type="EMBL" id="LZEY01000023">
    <property type="protein sequence ID" value="OBU07518.1"/>
    <property type="molecule type" value="Genomic_DNA"/>
</dbReference>
<evidence type="ECO:0000256" key="6">
    <source>
        <dbReference type="ARBA" id="ARBA00022692"/>
    </source>
</evidence>
<evidence type="ECO:0000259" key="13">
    <source>
        <dbReference type="Pfam" id="PF13954"/>
    </source>
</evidence>
<comment type="similarity">
    <text evidence="2 10">Belongs to the fimbrial export usher family.</text>
</comment>
<dbReference type="PANTHER" id="PTHR30451:SF21">
    <property type="entry name" value="FIMBRIAL USHER DOMAIN-CONTAINING PROTEIN YDET-RELATED"/>
    <property type="match status" value="1"/>
</dbReference>
<dbReference type="RefSeq" id="WP_067402260.1">
    <property type="nucleotide sequence ID" value="NZ_LZEY01000023.1"/>
</dbReference>
<name>A0A1B8HEK7_9GAMM</name>
<feature type="domain" description="PapC-like C-terminal" evidence="12">
    <location>
        <begin position="773"/>
        <end position="838"/>
    </location>
</feature>
<dbReference type="InterPro" id="IPR037224">
    <property type="entry name" value="PapC_N_sf"/>
</dbReference>
<evidence type="ECO:0000256" key="7">
    <source>
        <dbReference type="ARBA" id="ARBA00022729"/>
    </source>
</evidence>
<dbReference type="Gene3D" id="3.10.20.410">
    <property type="match status" value="1"/>
</dbReference>
<dbReference type="InterPro" id="IPR043142">
    <property type="entry name" value="PapC-like_C_sf"/>
</dbReference>
<dbReference type="Gene3D" id="2.60.40.2070">
    <property type="match status" value="1"/>
</dbReference>
<comment type="subcellular location">
    <subcellularLocation>
        <location evidence="1 10">Cell outer membrane</location>
        <topology evidence="1 10">Multi-pass membrane protein</topology>
    </subcellularLocation>
</comment>
<dbReference type="InterPro" id="IPR042186">
    <property type="entry name" value="FimD_plug_dom"/>
</dbReference>
<evidence type="ECO:0000313" key="15">
    <source>
        <dbReference type="Proteomes" id="UP000092377"/>
    </source>
</evidence>
<dbReference type="GO" id="GO:0009297">
    <property type="term" value="P:pilus assembly"/>
    <property type="evidence" value="ECO:0007669"/>
    <property type="project" value="InterPro"/>
</dbReference>
<dbReference type="PANTHER" id="PTHR30451">
    <property type="entry name" value="OUTER MEMBRANE USHER PROTEIN"/>
    <property type="match status" value="1"/>
</dbReference>
<keyword evidence="5 10" id="KW-1029">Fimbrium biogenesis</keyword>
<dbReference type="GO" id="GO:0009279">
    <property type="term" value="C:cell outer membrane"/>
    <property type="evidence" value="ECO:0007669"/>
    <property type="project" value="UniProtKB-SubCell"/>
</dbReference>
<gene>
    <name evidence="14" type="ORF">AYY18_04600</name>
</gene>
<dbReference type="SUPFAM" id="SSF141729">
    <property type="entry name" value="FimD N-terminal domain-like"/>
    <property type="match status" value="1"/>
</dbReference>
<keyword evidence="6 10" id="KW-0812">Transmembrane</keyword>
<accession>A0A1B8HEK7</accession>
<dbReference type="InterPro" id="IPR036937">
    <property type="entry name" value="Adhesion_dom_fimbrial_sf"/>
</dbReference>
<evidence type="ECO:0000256" key="3">
    <source>
        <dbReference type="ARBA" id="ARBA00022448"/>
    </source>
</evidence>
<keyword evidence="9 10" id="KW-0998">Cell outer membrane</keyword>
<dbReference type="GO" id="GO:0009289">
    <property type="term" value="C:pilus"/>
    <property type="evidence" value="ECO:0007669"/>
    <property type="project" value="InterPro"/>
</dbReference>
<evidence type="ECO:0000259" key="12">
    <source>
        <dbReference type="Pfam" id="PF13953"/>
    </source>
</evidence>
<dbReference type="GO" id="GO:0007155">
    <property type="term" value="P:cell adhesion"/>
    <property type="evidence" value="ECO:0007669"/>
    <property type="project" value="InterPro"/>
</dbReference>
<dbReference type="Gene3D" id="2.60.40.3110">
    <property type="match status" value="1"/>
</dbReference>
<dbReference type="Pfam" id="PF13953">
    <property type="entry name" value="PapC_C"/>
    <property type="match status" value="1"/>
</dbReference>
<evidence type="ECO:0008006" key="16">
    <source>
        <dbReference type="Google" id="ProtNLM"/>
    </source>
</evidence>
<dbReference type="Proteomes" id="UP000092377">
    <property type="component" value="Unassembled WGS sequence"/>
</dbReference>
<proteinExistence type="inferred from homology"/>
<dbReference type="AlphaFoldDB" id="A0A1B8HEK7"/>
<keyword evidence="4" id="KW-1134">Transmembrane beta strand</keyword>
<keyword evidence="15" id="KW-1185">Reference proteome</keyword>
<evidence type="ECO:0000256" key="5">
    <source>
        <dbReference type="ARBA" id="ARBA00022558"/>
    </source>
</evidence>
<dbReference type="Gene3D" id="2.60.40.2610">
    <property type="entry name" value="Outer membrane usher protein FimD, plug domain"/>
    <property type="match status" value="1"/>
</dbReference>
<feature type="domain" description="PapC N-terminal" evidence="13">
    <location>
        <begin position="30"/>
        <end position="172"/>
    </location>
</feature>
<dbReference type="InterPro" id="IPR000015">
    <property type="entry name" value="Fimb_usher"/>
</dbReference>
<keyword evidence="8 10" id="KW-0472">Membrane</keyword>
<dbReference type="InterPro" id="IPR008966">
    <property type="entry name" value="Adhesion_dom_sf"/>
</dbReference>
<dbReference type="GO" id="GO:0015473">
    <property type="term" value="F:fimbrial usher porin activity"/>
    <property type="evidence" value="ECO:0007669"/>
    <property type="project" value="InterPro"/>
</dbReference>
<evidence type="ECO:0000256" key="10">
    <source>
        <dbReference type="RuleBase" id="RU003884"/>
    </source>
</evidence>
<evidence type="ECO:0000256" key="8">
    <source>
        <dbReference type="ARBA" id="ARBA00023136"/>
    </source>
</evidence>
<evidence type="ECO:0000313" key="14">
    <source>
        <dbReference type="EMBL" id="OBU07518.1"/>
    </source>
</evidence>
<evidence type="ECO:0000256" key="9">
    <source>
        <dbReference type="ARBA" id="ARBA00023237"/>
    </source>
</evidence>
<dbReference type="OrthoDB" id="6554712at2"/>
<evidence type="ECO:0000256" key="1">
    <source>
        <dbReference type="ARBA" id="ARBA00004571"/>
    </source>
</evidence>
<dbReference type="PROSITE" id="PS01151">
    <property type="entry name" value="FIMBRIAL_USHER"/>
    <property type="match status" value="1"/>
</dbReference>
<dbReference type="SUPFAM" id="SSF49401">
    <property type="entry name" value="Bacterial adhesins"/>
    <property type="match status" value="1"/>
</dbReference>
<dbReference type="InterPro" id="IPR025885">
    <property type="entry name" value="PapC_N"/>
</dbReference>
<comment type="caution">
    <text evidence="14">The sequence shown here is derived from an EMBL/GenBank/DDBJ whole genome shotgun (WGS) entry which is preliminary data.</text>
</comment>
<feature type="signal peptide" evidence="11">
    <location>
        <begin position="1"/>
        <end position="27"/>
    </location>
</feature>
<protein>
    <recommendedName>
        <fullName evidence="16">Fimbrial biogenesis outer membrane usher protein</fullName>
    </recommendedName>
</protein>
<dbReference type="InterPro" id="IPR025949">
    <property type="entry name" value="PapC-like_C"/>
</dbReference>
<evidence type="ECO:0000256" key="4">
    <source>
        <dbReference type="ARBA" id="ARBA00022452"/>
    </source>
</evidence>
<evidence type="ECO:0000256" key="2">
    <source>
        <dbReference type="ARBA" id="ARBA00008064"/>
    </source>
</evidence>